<protein>
    <recommendedName>
        <fullName evidence="4">Glucans biosynthesis glucosyltransferase H</fullName>
    </recommendedName>
</protein>
<feature type="transmembrane region" description="Helical" evidence="12">
    <location>
        <begin position="498"/>
        <end position="522"/>
    </location>
</feature>
<feature type="transmembrane region" description="Helical" evidence="12">
    <location>
        <begin position="46"/>
        <end position="74"/>
    </location>
</feature>
<reference evidence="14 15" key="1">
    <citation type="submission" date="2016-03" db="EMBL/GenBank/DDBJ databases">
        <title>Acetic acid bacteria sequencing.</title>
        <authorList>
            <person name="Brandt J."/>
            <person name="Jakob F."/>
            <person name="Vogel R.F."/>
        </authorList>
    </citation>
    <scope>NUCLEOTIDE SEQUENCE [LARGE SCALE GENOMIC DNA]</scope>
    <source>
        <strain evidence="14 15">TMW2.1084</strain>
        <plasmid evidence="15">pac1084_1</plasmid>
    </source>
</reference>
<keyword evidence="7" id="KW-0328">Glycosyltransferase</keyword>
<name>A0A1U9LIE2_9PROT</name>
<dbReference type="InterPro" id="IPR050321">
    <property type="entry name" value="Glycosyltr_2/OpgH_subfam"/>
</dbReference>
<organism evidence="14 15">
    <name type="scientific">Acetobacter persici</name>
    <dbReference type="NCBI Taxonomy" id="1076596"/>
    <lineage>
        <taxon>Bacteria</taxon>
        <taxon>Pseudomonadati</taxon>
        <taxon>Pseudomonadota</taxon>
        <taxon>Alphaproteobacteria</taxon>
        <taxon>Acetobacterales</taxon>
        <taxon>Acetobacteraceae</taxon>
        <taxon>Acetobacter</taxon>
    </lineage>
</organism>
<dbReference type="Proteomes" id="UP000189055">
    <property type="component" value="Plasmid pAC1084_1"/>
</dbReference>
<sequence length="680" mass="78129">MPPSLDDLDRARRKRVIILNILTASLSLTTAMLSMLWMYVYNVSPWIFVPLIAVSTILGFVASSYLFSTIFGLWDALRPASKDPLNPTNYAVQLRPETRVAVVVPVYNEDARRVCASVTATMSEMQEYPEIDQFDWILLSDSRKEDVIAQEKHAVYVMNDMFPNARIAYRNRVVNGDAKVGNMDDFLRRWGNSYDFMIVFDADTIMPGKTAIDLARTMQGNDRIGIIQGISYEVNSKTLFGRIKSFGHNIGIVIGTAAQNHYRLNRATFYGHGAILNVRAMQEHCNLPRFNKKGPFAAGKPTSHDYIEAMLLEGAGYECWRMHHFPSFDDQLHNIIDVAKRETRWMYGALDWLRIFMLRRLTMFGKTNLLMSTLNYFNAVIGMVFFIMSFVGFAYMLHHPLRTKMIISRFSALGPVVLSLFLVMIFLPLGANLLYHYKTRNLHRYGGPLKLIWSSFLVMANGWFTSATMMIIVNTILVKWATGKKMVWGSQNREGRTVSWSEAFAAYSLSSVFGILLAVYIWNQILPYATPAALHRLGISPFWIIFWMGPPVVGLIFAPVISRFTSQRFPLMEKMGWAQDQFECDHDMPPEGQVLLTTRKMNEHFDQVIPEGFSMEDAIRSPYFALRHLLHLPARPAKTAFWKKRLAGKRFRDLTRTEKMIVFRTGGLWEFYMREEMLAH</sequence>
<keyword evidence="5" id="KW-1003">Cell membrane</keyword>
<gene>
    <name evidence="14" type="ORF">A0U91_14505</name>
</gene>
<dbReference type="SUPFAM" id="SSF53448">
    <property type="entry name" value="Nucleotide-diphospho-sugar transferases"/>
    <property type="match status" value="1"/>
</dbReference>
<comment type="pathway">
    <text evidence="2">Glycan metabolism; osmoregulated periplasmic glucan (OPG) biosynthesis.</text>
</comment>
<evidence type="ECO:0000256" key="3">
    <source>
        <dbReference type="ARBA" id="ARBA00009337"/>
    </source>
</evidence>
<dbReference type="Pfam" id="PF13632">
    <property type="entry name" value="Glyco_trans_2_3"/>
    <property type="match status" value="1"/>
</dbReference>
<keyword evidence="14" id="KW-0614">Plasmid</keyword>
<evidence type="ECO:0000256" key="10">
    <source>
        <dbReference type="ARBA" id="ARBA00022989"/>
    </source>
</evidence>
<geneLocation type="plasmid" evidence="15">
    <name>pac1084_1</name>
</geneLocation>
<keyword evidence="6" id="KW-0997">Cell inner membrane</keyword>
<dbReference type="Gene3D" id="3.90.550.10">
    <property type="entry name" value="Spore Coat Polysaccharide Biosynthesis Protein SpsA, Chain A"/>
    <property type="match status" value="1"/>
</dbReference>
<evidence type="ECO:0000256" key="9">
    <source>
        <dbReference type="ARBA" id="ARBA00022692"/>
    </source>
</evidence>
<evidence type="ECO:0000256" key="2">
    <source>
        <dbReference type="ARBA" id="ARBA00005001"/>
    </source>
</evidence>
<feature type="transmembrane region" description="Helical" evidence="12">
    <location>
        <begin position="542"/>
        <end position="565"/>
    </location>
</feature>
<feature type="transmembrane region" description="Helical" evidence="12">
    <location>
        <begin position="376"/>
        <end position="398"/>
    </location>
</feature>
<feature type="domain" description="Glycosyltransferase 2-like" evidence="13">
    <location>
        <begin position="198"/>
        <end position="399"/>
    </location>
</feature>
<feature type="transmembrane region" description="Helical" evidence="12">
    <location>
        <begin position="16"/>
        <end position="40"/>
    </location>
</feature>
<evidence type="ECO:0000256" key="8">
    <source>
        <dbReference type="ARBA" id="ARBA00022679"/>
    </source>
</evidence>
<keyword evidence="8" id="KW-0808">Transferase</keyword>
<dbReference type="PANTHER" id="PTHR43867:SF5">
    <property type="entry name" value="GLUCANS BIOSYNTHESIS GLUCOSYLTRANSFERASE H"/>
    <property type="match status" value="1"/>
</dbReference>
<dbReference type="RefSeq" id="WP_077931869.1">
    <property type="nucleotide sequence ID" value="NZ_CP014688.1"/>
</dbReference>
<keyword evidence="10 12" id="KW-1133">Transmembrane helix</keyword>
<evidence type="ECO:0000256" key="12">
    <source>
        <dbReference type="SAM" id="Phobius"/>
    </source>
</evidence>
<dbReference type="GO" id="GO:0016758">
    <property type="term" value="F:hexosyltransferase activity"/>
    <property type="evidence" value="ECO:0007669"/>
    <property type="project" value="TreeGrafter"/>
</dbReference>
<dbReference type="EMBL" id="CP014688">
    <property type="protein sequence ID" value="AQT06235.1"/>
    <property type="molecule type" value="Genomic_DNA"/>
</dbReference>
<evidence type="ECO:0000313" key="14">
    <source>
        <dbReference type="EMBL" id="AQT06235.1"/>
    </source>
</evidence>
<keyword evidence="9 12" id="KW-0812">Transmembrane</keyword>
<dbReference type="InterPro" id="IPR029044">
    <property type="entry name" value="Nucleotide-diphossugar_trans"/>
</dbReference>
<evidence type="ECO:0000256" key="7">
    <source>
        <dbReference type="ARBA" id="ARBA00022676"/>
    </source>
</evidence>
<evidence type="ECO:0000256" key="4">
    <source>
        <dbReference type="ARBA" id="ARBA00020585"/>
    </source>
</evidence>
<proteinExistence type="inferred from homology"/>
<evidence type="ECO:0000259" key="13">
    <source>
        <dbReference type="Pfam" id="PF13632"/>
    </source>
</evidence>
<feature type="transmembrane region" description="Helical" evidence="12">
    <location>
        <begin position="410"/>
        <end position="431"/>
    </location>
</feature>
<evidence type="ECO:0000256" key="11">
    <source>
        <dbReference type="ARBA" id="ARBA00023136"/>
    </source>
</evidence>
<dbReference type="KEGG" id="aper:A0U91_14505"/>
<feature type="transmembrane region" description="Helical" evidence="12">
    <location>
        <begin position="451"/>
        <end position="477"/>
    </location>
</feature>
<keyword evidence="11 12" id="KW-0472">Membrane</keyword>
<dbReference type="InterPro" id="IPR001173">
    <property type="entry name" value="Glyco_trans_2-like"/>
</dbReference>
<comment type="similarity">
    <text evidence="3">Belongs to the glycosyltransferase 2 family. OpgH subfamily.</text>
</comment>
<evidence type="ECO:0000256" key="5">
    <source>
        <dbReference type="ARBA" id="ARBA00022475"/>
    </source>
</evidence>
<accession>A0A1U9LIE2</accession>
<evidence type="ECO:0000256" key="6">
    <source>
        <dbReference type="ARBA" id="ARBA00022519"/>
    </source>
</evidence>
<comment type="subcellular location">
    <subcellularLocation>
        <location evidence="1">Cell inner membrane</location>
        <topology evidence="1">Multi-pass membrane protein</topology>
    </subcellularLocation>
</comment>
<evidence type="ECO:0000313" key="15">
    <source>
        <dbReference type="Proteomes" id="UP000189055"/>
    </source>
</evidence>
<dbReference type="PANTHER" id="PTHR43867">
    <property type="entry name" value="CELLULOSE SYNTHASE CATALYTIC SUBUNIT A [UDP-FORMING]"/>
    <property type="match status" value="1"/>
</dbReference>
<dbReference type="GO" id="GO:0005886">
    <property type="term" value="C:plasma membrane"/>
    <property type="evidence" value="ECO:0007669"/>
    <property type="project" value="UniProtKB-SubCell"/>
</dbReference>
<evidence type="ECO:0000256" key="1">
    <source>
        <dbReference type="ARBA" id="ARBA00004429"/>
    </source>
</evidence>
<dbReference type="AlphaFoldDB" id="A0A1U9LIE2"/>